<evidence type="ECO:0000313" key="2">
    <source>
        <dbReference type="Proteomes" id="UP001139157"/>
    </source>
</evidence>
<name>A0A9X2EAD6_9NOCA</name>
<dbReference type="Proteomes" id="UP001139157">
    <property type="component" value="Unassembled WGS sequence"/>
</dbReference>
<gene>
    <name evidence="1" type="ORF">NDR86_13435</name>
</gene>
<comment type="caution">
    <text evidence="1">The sequence shown here is derived from an EMBL/GenBank/DDBJ whole genome shotgun (WGS) entry which is preliminary data.</text>
</comment>
<sequence>MQADGPDQLQGPAGNAAHDGIDWSTLTAQLDAVSQNYARQNGFRRTPEWLVMKVTEEAGELVQWFLAETGQGRPRGKTMTELRDAVDEEIIDILCHALLVAHHRGTDVQAVIERKWLRRLEG</sequence>
<dbReference type="Gene3D" id="1.10.287.1080">
    <property type="entry name" value="MazG-like"/>
    <property type="match status" value="1"/>
</dbReference>
<organism evidence="1 2">
    <name type="scientific">Nocardia pulmonis</name>
    <dbReference type="NCBI Taxonomy" id="2951408"/>
    <lineage>
        <taxon>Bacteria</taxon>
        <taxon>Bacillati</taxon>
        <taxon>Actinomycetota</taxon>
        <taxon>Actinomycetes</taxon>
        <taxon>Mycobacteriales</taxon>
        <taxon>Nocardiaceae</taxon>
        <taxon>Nocardia</taxon>
    </lineage>
</organism>
<keyword evidence="2" id="KW-1185">Reference proteome</keyword>
<dbReference type="RefSeq" id="WP_251912098.1">
    <property type="nucleotide sequence ID" value="NZ_JAMRXG010000005.1"/>
</dbReference>
<reference evidence="1" key="1">
    <citation type="submission" date="2022-06" db="EMBL/GenBank/DDBJ databases">
        <title>Novel species in genus nocardia.</title>
        <authorList>
            <person name="Li F."/>
        </authorList>
    </citation>
    <scope>NUCLEOTIDE SEQUENCE</scope>
    <source>
        <strain evidence="1">CDC141</strain>
    </source>
</reference>
<protein>
    <submittedName>
        <fullName evidence="1">Pyrophosphatase</fullName>
    </submittedName>
</protein>
<dbReference type="EMBL" id="JAMRXG010000005">
    <property type="protein sequence ID" value="MCM6774478.1"/>
    <property type="molecule type" value="Genomic_DNA"/>
</dbReference>
<dbReference type="AlphaFoldDB" id="A0A9X2EAD6"/>
<proteinExistence type="predicted"/>
<evidence type="ECO:0000313" key="1">
    <source>
        <dbReference type="EMBL" id="MCM6774478.1"/>
    </source>
</evidence>
<dbReference type="SUPFAM" id="SSF101386">
    <property type="entry name" value="all-alpha NTP pyrophosphatases"/>
    <property type="match status" value="1"/>
</dbReference>
<accession>A0A9X2EAD6</accession>